<evidence type="ECO:0000256" key="1">
    <source>
        <dbReference type="SAM" id="MobiDB-lite"/>
    </source>
</evidence>
<feature type="region of interest" description="Disordered" evidence="1">
    <location>
        <begin position="35"/>
        <end position="63"/>
    </location>
</feature>
<dbReference type="Proteomes" id="UP000054321">
    <property type="component" value="Unassembled WGS sequence"/>
</dbReference>
<dbReference type="EMBL" id="KN832872">
    <property type="protein sequence ID" value="KIN04920.1"/>
    <property type="molecule type" value="Genomic_DNA"/>
</dbReference>
<reference evidence="3" key="2">
    <citation type="submission" date="2015-01" db="EMBL/GenBank/DDBJ databases">
        <title>Evolutionary Origins and Diversification of the Mycorrhizal Mutualists.</title>
        <authorList>
            <consortium name="DOE Joint Genome Institute"/>
            <consortium name="Mycorrhizal Genomics Consortium"/>
            <person name="Kohler A."/>
            <person name="Kuo A."/>
            <person name="Nagy L.G."/>
            <person name="Floudas D."/>
            <person name="Copeland A."/>
            <person name="Barry K.W."/>
            <person name="Cichocki N."/>
            <person name="Veneault-Fourrey C."/>
            <person name="LaButti K."/>
            <person name="Lindquist E.A."/>
            <person name="Lipzen A."/>
            <person name="Lundell T."/>
            <person name="Morin E."/>
            <person name="Murat C."/>
            <person name="Riley R."/>
            <person name="Ohm R."/>
            <person name="Sun H."/>
            <person name="Tunlid A."/>
            <person name="Henrissat B."/>
            <person name="Grigoriev I.V."/>
            <person name="Hibbett D.S."/>
            <person name="Martin F."/>
        </authorList>
    </citation>
    <scope>NUCLEOTIDE SEQUENCE [LARGE SCALE GENOMIC DNA]</scope>
    <source>
        <strain evidence="3">Zn</strain>
    </source>
</reference>
<dbReference type="AlphaFoldDB" id="A0A0C3HPH8"/>
<accession>A0A0C3HPH8</accession>
<organism evidence="2 3">
    <name type="scientific">Oidiodendron maius (strain Zn)</name>
    <dbReference type="NCBI Taxonomy" id="913774"/>
    <lineage>
        <taxon>Eukaryota</taxon>
        <taxon>Fungi</taxon>
        <taxon>Dikarya</taxon>
        <taxon>Ascomycota</taxon>
        <taxon>Pezizomycotina</taxon>
        <taxon>Leotiomycetes</taxon>
        <taxon>Leotiomycetes incertae sedis</taxon>
        <taxon>Myxotrichaceae</taxon>
        <taxon>Oidiodendron</taxon>
    </lineage>
</organism>
<evidence type="ECO:0000313" key="2">
    <source>
        <dbReference type="EMBL" id="KIN04920.1"/>
    </source>
</evidence>
<reference evidence="2 3" key="1">
    <citation type="submission" date="2014-04" db="EMBL/GenBank/DDBJ databases">
        <authorList>
            <consortium name="DOE Joint Genome Institute"/>
            <person name="Kuo A."/>
            <person name="Martino E."/>
            <person name="Perotto S."/>
            <person name="Kohler A."/>
            <person name="Nagy L.G."/>
            <person name="Floudas D."/>
            <person name="Copeland A."/>
            <person name="Barry K.W."/>
            <person name="Cichocki N."/>
            <person name="Veneault-Fourrey C."/>
            <person name="LaButti K."/>
            <person name="Lindquist E.A."/>
            <person name="Lipzen A."/>
            <person name="Lundell T."/>
            <person name="Morin E."/>
            <person name="Murat C."/>
            <person name="Sun H."/>
            <person name="Tunlid A."/>
            <person name="Henrissat B."/>
            <person name="Grigoriev I.V."/>
            <person name="Hibbett D.S."/>
            <person name="Martin F."/>
            <person name="Nordberg H.P."/>
            <person name="Cantor M.N."/>
            <person name="Hua S.X."/>
        </authorList>
    </citation>
    <scope>NUCLEOTIDE SEQUENCE [LARGE SCALE GENOMIC DNA]</scope>
    <source>
        <strain evidence="2 3">Zn</strain>
    </source>
</reference>
<feature type="compositionally biased region" description="Gly residues" evidence="1">
    <location>
        <begin position="77"/>
        <end position="87"/>
    </location>
</feature>
<sequence>MRGRLPDDRRGTKLGRLTCYTHRLAACLRQKANRRRVRRRWSRPHSLNQAPREPGQARLRPGGCCGADAVTSRPGRGRGSAHGGGAYRRGVTTTTSAWPSACGRRGHLAALSGLNMMQVALLTSSIPRTLPEPNADQDAAARWPGRRALVRRDVSPSQERAGTRQAEGVKDGMTVWCEATHEGHIGRDKGWFATKPDSRRRDPLDRGWSIWMRSIGSSS</sequence>
<dbReference type="InParanoid" id="A0A0C3HPH8"/>
<feature type="region of interest" description="Disordered" evidence="1">
    <location>
        <begin position="69"/>
        <end position="88"/>
    </location>
</feature>
<proteinExistence type="predicted"/>
<dbReference type="HOGENOM" id="CLU_1261853_0_0_1"/>
<name>A0A0C3HPH8_OIDMZ</name>
<protein>
    <submittedName>
        <fullName evidence="2">Uncharacterized protein</fullName>
    </submittedName>
</protein>
<keyword evidence="3" id="KW-1185">Reference proteome</keyword>
<gene>
    <name evidence="2" type="ORF">OIDMADRAFT_25534</name>
</gene>
<evidence type="ECO:0000313" key="3">
    <source>
        <dbReference type="Proteomes" id="UP000054321"/>
    </source>
</evidence>